<accession>A0A8H7C8U4</accession>
<dbReference type="AlphaFoldDB" id="A0A8H7C8U4"/>
<protein>
    <submittedName>
        <fullName evidence="2">Uncharacterized protein</fullName>
    </submittedName>
</protein>
<evidence type="ECO:0000256" key="1">
    <source>
        <dbReference type="SAM" id="MobiDB-lite"/>
    </source>
</evidence>
<feature type="compositionally biased region" description="Polar residues" evidence="1">
    <location>
        <begin position="207"/>
        <end position="230"/>
    </location>
</feature>
<comment type="caution">
    <text evidence="2">The sequence shown here is derived from an EMBL/GenBank/DDBJ whole genome shotgun (WGS) entry which is preliminary data.</text>
</comment>
<evidence type="ECO:0000313" key="2">
    <source>
        <dbReference type="EMBL" id="KAF7770682.1"/>
    </source>
</evidence>
<feature type="compositionally biased region" description="Basic and acidic residues" evidence="1">
    <location>
        <begin position="182"/>
        <end position="193"/>
    </location>
</feature>
<dbReference type="EMBL" id="JABXXO010000009">
    <property type="protein sequence ID" value="KAF7770682.1"/>
    <property type="molecule type" value="Genomic_DNA"/>
</dbReference>
<dbReference type="Proteomes" id="UP000629468">
    <property type="component" value="Unassembled WGS sequence"/>
</dbReference>
<evidence type="ECO:0000313" key="3">
    <source>
        <dbReference type="Proteomes" id="UP000629468"/>
    </source>
</evidence>
<organism evidence="2 3">
    <name type="scientific">Agaricus bisporus var. burnettii</name>
    <dbReference type="NCBI Taxonomy" id="192524"/>
    <lineage>
        <taxon>Eukaryota</taxon>
        <taxon>Fungi</taxon>
        <taxon>Dikarya</taxon>
        <taxon>Basidiomycota</taxon>
        <taxon>Agaricomycotina</taxon>
        <taxon>Agaricomycetes</taxon>
        <taxon>Agaricomycetidae</taxon>
        <taxon>Agaricales</taxon>
        <taxon>Agaricineae</taxon>
        <taxon>Agaricaceae</taxon>
        <taxon>Agaricus</taxon>
    </lineage>
</organism>
<gene>
    <name evidence="2" type="ORF">Agabi119p4_6656</name>
</gene>
<dbReference type="OMA" id="WSIRDIT"/>
<feature type="region of interest" description="Disordered" evidence="1">
    <location>
        <begin position="166"/>
        <end position="230"/>
    </location>
</feature>
<name>A0A8H7C8U4_AGABI</name>
<reference evidence="2 3" key="1">
    <citation type="journal article" name="Sci. Rep.">
        <title>Telomere-to-telomere assembled and centromere annotated genomes of the two main subspecies of the button mushroom Agaricus bisporus reveal especially polymorphic chromosome ends.</title>
        <authorList>
            <person name="Sonnenberg A.S.M."/>
            <person name="Sedaghat-Telgerd N."/>
            <person name="Lavrijssen B."/>
            <person name="Ohm R.A."/>
            <person name="Hendrickx P.M."/>
            <person name="Scholtmeijer K."/>
            <person name="Baars J.J.P."/>
            <person name="van Peer A."/>
        </authorList>
    </citation>
    <scope>NUCLEOTIDE SEQUENCE [LARGE SCALE GENOMIC DNA]</scope>
    <source>
        <strain evidence="2 3">H119_p4</strain>
    </source>
</reference>
<proteinExistence type="predicted"/>
<sequence length="248" mass="27987">MPKVDWKAPRSLINNLKSNFPFIFAGEPALWSIRDITNPNRPVSRRFAPALMHVYNQFDAYLRNHDYSHPAPIGYSEFARVFNAHDDTPYGYTYWDESSNSWIIPDRKHISNDDLNLLDYAMAVPSTRNRALIDLGVADANGHIKDRMVIGMARALDAMTRKERELSPFPRGRNGFRRGRNKPYDRVDKRREGSTNGNGTPVGPQSPIINSPSTSTAPTLMSGNVVSNPTATNEIMTTKKLSLLPQRD</sequence>